<dbReference type="InterPro" id="IPR001647">
    <property type="entry name" value="HTH_TetR"/>
</dbReference>
<reference evidence="4" key="1">
    <citation type="submission" date="2020-10" db="EMBL/GenBank/DDBJ databases">
        <authorList>
            <person name="Gilroy R."/>
        </authorList>
    </citation>
    <scope>NUCLEOTIDE SEQUENCE</scope>
    <source>
        <strain evidence="4">6919</strain>
    </source>
</reference>
<dbReference type="GO" id="GO:0003677">
    <property type="term" value="F:DNA binding"/>
    <property type="evidence" value="ECO:0007669"/>
    <property type="project" value="UniProtKB-UniRule"/>
</dbReference>
<organism evidence="4 5">
    <name type="scientific">Candidatus Limisoma faecipullorum</name>
    <dbReference type="NCBI Taxonomy" id="2840854"/>
    <lineage>
        <taxon>Bacteria</taxon>
        <taxon>Pseudomonadati</taxon>
        <taxon>Bacteroidota</taxon>
        <taxon>Bacteroidia</taxon>
        <taxon>Bacteroidales</taxon>
        <taxon>Candidatus Limisoma</taxon>
    </lineage>
</organism>
<accession>A0A9D9NJB1</accession>
<evidence type="ECO:0000313" key="5">
    <source>
        <dbReference type="Proteomes" id="UP000823598"/>
    </source>
</evidence>
<sequence length="56" mass="6495">MQCKKDDIRKSILHEVRNSFLKKGFRNTSMHVIALESGTGLCNIYNYYSGKDEINK</sequence>
<evidence type="ECO:0000313" key="4">
    <source>
        <dbReference type="EMBL" id="MBO8475969.1"/>
    </source>
</evidence>
<dbReference type="InterPro" id="IPR009057">
    <property type="entry name" value="Homeodomain-like_sf"/>
</dbReference>
<protein>
    <submittedName>
        <fullName evidence="4">TetR/AcrR family transcriptional regulator</fullName>
    </submittedName>
</protein>
<name>A0A9D9NJB1_9BACT</name>
<dbReference type="EMBL" id="JADIMC010000035">
    <property type="protein sequence ID" value="MBO8475969.1"/>
    <property type="molecule type" value="Genomic_DNA"/>
</dbReference>
<dbReference type="Proteomes" id="UP000823598">
    <property type="component" value="Unassembled WGS sequence"/>
</dbReference>
<reference evidence="4" key="2">
    <citation type="journal article" date="2021" name="PeerJ">
        <title>Extensive microbial diversity within the chicken gut microbiome revealed by metagenomics and culture.</title>
        <authorList>
            <person name="Gilroy R."/>
            <person name="Ravi A."/>
            <person name="Getino M."/>
            <person name="Pursley I."/>
            <person name="Horton D.L."/>
            <person name="Alikhan N.F."/>
            <person name="Baker D."/>
            <person name="Gharbi K."/>
            <person name="Hall N."/>
            <person name="Watson M."/>
            <person name="Adriaenssens E.M."/>
            <person name="Foster-Nyarko E."/>
            <person name="Jarju S."/>
            <person name="Secka A."/>
            <person name="Antonio M."/>
            <person name="Oren A."/>
            <person name="Chaudhuri R.R."/>
            <person name="La Ragione R."/>
            <person name="Hildebrand F."/>
            <person name="Pallen M.J."/>
        </authorList>
    </citation>
    <scope>NUCLEOTIDE SEQUENCE</scope>
    <source>
        <strain evidence="4">6919</strain>
    </source>
</reference>
<evidence type="ECO:0000256" key="1">
    <source>
        <dbReference type="ARBA" id="ARBA00023125"/>
    </source>
</evidence>
<keyword evidence="1 2" id="KW-0238">DNA-binding</keyword>
<dbReference type="Gene3D" id="1.10.10.60">
    <property type="entry name" value="Homeodomain-like"/>
    <property type="match status" value="1"/>
</dbReference>
<comment type="caution">
    <text evidence="4">The sequence shown here is derived from an EMBL/GenBank/DDBJ whole genome shotgun (WGS) entry which is preliminary data.</text>
</comment>
<dbReference type="PROSITE" id="PS50977">
    <property type="entry name" value="HTH_TETR_2"/>
    <property type="match status" value="1"/>
</dbReference>
<dbReference type="SUPFAM" id="SSF46689">
    <property type="entry name" value="Homeodomain-like"/>
    <property type="match status" value="1"/>
</dbReference>
<evidence type="ECO:0000259" key="3">
    <source>
        <dbReference type="PROSITE" id="PS50977"/>
    </source>
</evidence>
<evidence type="ECO:0000256" key="2">
    <source>
        <dbReference type="PROSITE-ProRule" id="PRU00335"/>
    </source>
</evidence>
<gene>
    <name evidence="4" type="ORF">IAB88_03135</name>
</gene>
<feature type="domain" description="HTH tetR-type" evidence="3">
    <location>
        <begin position="6"/>
        <end position="56"/>
    </location>
</feature>
<feature type="DNA-binding region" description="H-T-H motif" evidence="2">
    <location>
        <begin position="29"/>
        <end position="48"/>
    </location>
</feature>
<dbReference type="Pfam" id="PF00440">
    <property type="entry name" value="TetR_N"/>
    <property type="match status" value="1"/>
</dbReference>
<proteinExistence type="predicted"/>
<dbReference type="AlphaFoldDB" id="A0A9D9NJB1"/>